<evidence type="ECO:0000313" key="2">
    <source>
        <dbReference type="EMBL" id="KAK5578560.1"/>
    </source>
</evidence>
<feature type="region of interest" description="Disordered" evidence="1">
    <location>
        <begin position="1"/>
        <end position="21"/>
    </location>
</feature>
<evidence type="ECO:0000313" key="3">
    <source>
        <dbReference type="Proteomes" id="UP001344447"/>
    </source>
</evidence>
<reference evidence="2 3" key="1">
    <citation type="submission" date="2023-11" db="EMBL/GenBank/DDBJ databases">
        <title>Dfirmibasis_genome.</title>
        <authorList>
            <person name="Edelbroek B."/>
            <person name="Kjellin J."/>
            <person name="Jerlstrom-Hultqvist J."/>
            <person name="Soderbom F."/>
        </authorList>
    </citation>
    <scope>NUCLEOTIDE SEQUENCE [LARGE SCALE GENOMIC DNA]</scope>
    <source>
        <strain evidence="2 3">TNS-C-14</strain>
    </source>
</reference>
<proteinExistence type="predicted"/>
<evidence type="ECO:0008006" key="4">
    <source>
        <dbReference type="Google" id="ProtNLM"/>
    </source>
</evidence>
<dbReference type="Proteomes" id="UP001344447">
    <property type="component" value="Unassembled WGS sequence"/>
</dbReference>
<dbReference type="Gene3D" id="1.25.40.10">
    <property type="entry name" value="Tetratricopeptide repeat domain"/>
    <property type="match status" value="1"/>
</dbReference>
<protein>
    <recommendedName>
        <fullName evidence="4">Tetratricopeptide repeat protein</fullName>
    </recommendedName>
</protein>
<comment type="caution">
    <text evidence="2">The sequence shown here is derived from an EMBL/GenBank/DDBJ whole genome shotgun (WGS) entry which is preliminary data.</text>
</comment>
<keyword evidence="3" id="KW-1185">Reference proteome</keyword>
<dbReference type="SUPFAM" id="SSF48452">
    <property type="entry name" value="TPR-like"/>
    <property type="match status" value="1"/>
</dbReference>
<dbReference type="EMBL" id="JAVFKY010000003">
    <property type="protein sequence ID" value="KAK5578560.1"/>
    <property type="molecule type" value="Genomic_DNA"/>
</dbReference>
<dbReference type="AlphaFoldDB" id="A0AAN7U007"/>
<sequence length="170" mass="18872">MSTSASTPTSTSSPQYNKPSILSPVRLLEKLSKIDEGSRENTPIPSTATLMMITGMQSIGKNQKVAGEKLTKAVEAAEKSKNQEELAASLLGLGYFYITTTDYDKSIQLYNGSLAIWKQIHGNDFIHLADLILDIAKIYQCQNNEVEFKKTIESYQTLFKNNNKTPPTTF</sequence>
<organism evidence="2 3">
    <name type="scientific">Dictyostelium firmibasis</name>
    <dbReference type="NCBI Taxonomy" id="79012"/>
    <lineage>
        <taxon>Eukaryota</taxon>
        <taxon>Amoebozoa</taxon>
        <taxon>Evosea</taxon>
        <taxon>Eumycetozoa</taxon>
        <taxon>Dictyostelia</taxon>
        <taxon>Dictyosteliales</taxon>
        <taxon>Dictyosteliaceae</taxon>
        <taxon>Dictyostelium</taxon>
    </lineage>
</organism>
<gene>
    <name evidence="2" type="ORF">RB653_008232</name>
</gene>
<name>A0AAN7U007_9MYCE</name>
<feature type="compositionally biased region" description="Low complexity" evidence="1">
    <location>
        <begin position="1"/>
        <end position="14"/>
    </location>
</feature>
<evidence type="ECO:0000256" key="1">
    <source>
        <dbReference type="SAM" id="MobiDB-lite"/>
    </source>
</evidence>
<dbReference type="InterPro" id="IPR011990">
    <property type="entry name" value="TPR-like_helical_dom_sf"/>
</dbReference>
<accession>A0AAN7U007</accession>